<dbReference type="Proteomes" id="UP000321514">
    <property type="component" value="Unassembled WGS sequence"/>
</dbReference>
<dbReference type="EMBL" id="FOIB01000004">
    <property type="protein sequence ID" value="SEU02634.1"/>
    <property type="molecule type" value="Genomic_DNA"/>
</dbReference>
<dbReference type="Pfam" id="PF23657">
    <property type="entry name" value="DUF7151"/>
    <property type="match status" value="3"/>
</dbReference>
<keyword evidence="5" id="KW-0325">Glycoprotein</keyword>
<dbReference type="AlphaFoldDB" id="A0A511T0N2"/>
<dbReference type="Gene3D" id="3.80.20.20">
    <property type="entry name" value="Receptor L-domain"/>
    <property type="match status" value="1"/>
</dbReference>
<dbReference type="InterPro" id="IPR036941">
    <property type="entry name" value="Rcpt_L-dom_sf"/>
</dbReference>
<dbReference type="SUPFAM" id="SSF52058">
    <property type="entry name" value="L domain-like"/>
    <property type="match status" value="3"/>
</dbReference>
<organism evidence="8 11">
    <name type="scientific">Myxococcus fulvus</name>
    <dbReference type="NCBI Taxonomy" id="33"/>
    <lineage>
        <taxon>Bacteria</taxon>
        <taxon>Pseudomonadati</taxon>
        <taxon>Myxococcota</taxon>
        <taxon>Myxococcia</taxon>
        <taxon>Myxococcales</taxon>
        <taxon>Cystobacterineae</taxon>
        <taxon>Myxococcaceae</taxon>
        <taxon>Myxococcus</taxon>
    </lineage>
</organism>
<evidence type="ECO:0000313" key="8">
    <source>
        <dbReference type="EMBL" id="GEN06938.1"/>
    </source>
</evidence>
<evidence type="ECO:0000256" key="3">
    <source>
        <dbReference type="ARBA" id="ARBA00022525"/>
    </source>
</evidence>
<evidence type="ECO:0000256" key="5">
    <source>
        <dbReference type="ARBA" id="ARBA00023180"/>
    </source>
</evidence>
<dbReference type="PANTHER" id="PTHR31018:SF3">
    <property type="entry name" value="RECEPTOR PROTEIN-TYROSINE KINASE"/>
    <property type="match status" value="1"/>
</dbReference>
<reference evidence="9 10" key="1">
    <citation type="submission" date="2016-10" db="EMBL/GenBank/DDBJ databases">
        <authorList>
            <person name="Varghese N."/>
            <person name="Submissions S."/>
        </authorList>
    </citation>
    <scope>NUCLEOTIDE SEQUENCE [LARGE SCALE GENOMIC DNA]</scope>
    <source>
        <strain evidence="9 10">DSM 16525</strain>
    </source>
</reference>
<evidence type="ECO:0000256" key="6">
    <source>
        <dbReference type="SAM" id="MobiDB-lite"/>
    </source>
</evidence>
<keyword evidence="4" id="KW-0732">Signal</keyword>
<protein>
    <recommendedName>
        <fullName evidence="7">DUF7151 domain-containing protein</fullName>
    </recommendedName>
</protein>
<keyword evidence="2" id="KW-0134">Cell wall</keyword>
<dbReference type="PANTHER" id="PTHR31018">
    <property type="entry name" value="SPORULATION-SPECIFIC PROTEIN-RELATED"/>
    <property type="match status" value="1"/>
</dbReference>
<keyword evidence="10" id="KW-1185">Reference proteome</keyword>
<evidence type="ECO:0000256" key="1">
    <source>
        <dbReference type="ARBA" id="ARBA00004191"/>
    </source>
</evidence>
<comment type="caution">
    <text evidence="8">The sequence shown here is derived from an EMBL/GenBank/DDBJ whole genome shotgun (WGS) entry which is preliminary data.</text>
</comment>
<evidence type="ECO:0000313" key="9">
    <source>
        <dbReference type="EMBL" id="SEU02634.1"/>
    </source>
</evidence>
<evidence type="ECO:0000259" key="7">
    <source>
        <dbReference type="Pfam" id="PF23657"/>
    </source>
</evidence>
<dbReference type="InterPro" id="IPR055575">
    <property type="entry name" value="DUF7151"/>
</dbReference>
<feature type="domain" description="DUF7151" evidence="7">
    <location>
        <begin position="185"/>
        <end position="228"/>
    </location>
</feature>
<dbReference type="EMBL" id="BJXR01000019">
    <property type="protein sequence ID" value="GEN06938.1"/>
    <property type="molecule type" value="Genomic_DNA"/>
</dbReference>
<name>A0A511T0N2_MYXFU</name>
<evidence type="ECO:0000256" key="4">
    <source>
        <dbReference type="ARBA" id="ARBA00022729"/>
    </source>
</evidence>
<evidence type="ECO:0000313" key="10">
    <source>
        <dbReference type="Proteomes" id="UP000183760"/>
    </source>
</evidence>
<evidence type="ECO:0000313" key="11">
    <source>
        <dbReference type="Proteomes" id="UP000321514"/>
    </source>
</evidence>
<feature type="domain" description="DUF7151" evidence="7">
    <location>
        <begin position="35"/>
        <end position="75"/>
    </location>
</feature>
<keyword evidence="3" id="KW-0964">Secreted</keyword>
<dbReference type="Proteomes" id="UP000183760">
    <property type="component" value="Unassembled WGS sequence"/>
</dbReference>
<dbReference type="OrthoDB" id="8832761at2"/>
<feature type="compositionally biased region" description="Basic and acidic residues" evidence="6">
    <location>
        <begin position="108"/>
        <end position="117"/>
    </location>
</feature>
<dbReference type="InterPro" id="IPR051648">
    <property type="entry name" value="CWI-Assembly_Regulator"/>
</dbReference>
<comment type="subcellular location">
    <subcellularLocation>
        <location evidence="1">Secreted</location>
        <location evidence="1">Cell wall</location>
    </subcellularLocation>
</comment>
<feature type="region of interest" description="Disordered" evidence="6">
    <location>
        <begin position="93"/>
        <end position="117"/>
    </location>
</feature>
<accession>A0A511T0N2</accession>
<dbReference type="PROSITE" id="PS51257">
    <property type="entry name" value="PROKAR_LIPOPROTEIN"/>
    <property type="match status" value="1"/>
</dbReference>
<dbReference type="GO" id="GO:0030313">
    <property type="term" value="C:cell envelope"/>
    <property type="evidence" value="ECO:0007669"/>
    <property type="project" value="UniProtKB-SubCell"/>
</dbReference>
<feature type="domain" description="DUF7151" evidence="7">
    <location>
        <begin position="84"/>
        <end position="122"/>
    </location>
</feature>
<dbReference type="STRING" id="1334629.MFUL124B02_38595"/>
<gene>
    <name evidence="8" type="ORF">MFU01_19750</name>
    <name evidence="9" type="ORF">SAMN05443572_104438</name>
</gene>
<sequence>MMRRLGVTLLSLLLAGCDGINLSQLAWRYPPLTVFDVEPPGHRCPYGGDRVLTGMDHNQDGVLSGTEVVSEHFNCAGQPLAWLTQARPVEPTDSCPLGGVSTRSGLDQNRDGELSDAEVTHERLDCAGVYPVKVRVRGAAEGHPACEGEGTLVEAGPDLDGDGQLGAIERRSVAVHCGEAPSRILARLEGEPVGARCAMGGHRVDSGVDQNADGILQETEVTERRRVCLGPPILDGTLFATTADDFALLKTLFRIEGSLVLFRTPLEQLVLPRLAEISGGLVVAENAALTRLELDALRFVGNEVQISVNLELTVLRFGAATQPGPVWLENNLSVWNNPRLASLDGLRSVRVRQELYLAYNDSAQSLVPWDLTDLGGTLSVSDHKSLSRLPFQNLRRVGGSLALHNNPALTTLNFPELLEVGQSIDIGNNAALSRLSGLSALRRVHDVFMVSSNESLHSIDAMPGLNHVGSLMLMNSPRLETFDFTNLQTIRGQFVVAYCPKLSRLGAFPRLESVADLELLDNALLWDVSGLDRVRSLRSLVVRDNASLQGLAGLRKLLSVSDLTIQDNGRLLTLDLDGLVEVGATLTIQRNTSLPSCLANQLADRVFRGETRTIQDNDEQAPCSSPLLPLGEPVAARVVVTGDDAP</sequence>
<reference evidence="8 11" key="2">
    <citation type="submission" date="2019-07" db="EMBL/GenBank/DDBJ databases">
        <title>Whole genome shotgun sequence of Myxococcus fulvus NBRC 100333.</title>
        <authorList>
            <person name="Hosoyama A."/>
            <person name="Uohara A."/>
            <person name="Ohji S."/>
            <person name="Ichikawa N."/>
        </authorList>
    </citation>
    <scope>NUCLEOTIDE SEQUENCE [LARGE SCALE GENOMIC DNA]</scope>
    <source>
        <strain evidence="8 11">NBRC 100333</strain>
    </source>
</reference>
<evidence type="ECO:0000256" key="2">
    <source>
        <dbReference type="ARBA" id="ARBA00022512"/>
    </source>
</evidence>
<proteinExistence type="predicted"/>
<dbReference type="RefSeq" id="WP_074953786.1">
    <property type="nucleotide sequence ID" value="NZ_BJXR01000019.1"/>
</dbReference>